<protein>
    <submittedName>
        <fullName evidence="1">Uncharacterized protein</fullName>
    </submittedName>
</protein>
<comment type="caution">
    <text evidence="1">The sequence shown here is derived from an EMBL/GenBank/DDBJ whole genome shotgun (WGS) entry which is preliminary data.</text>
</comment>
<sequence>MAVACETLDSFKEHQGDLHCLTESITPSNKLALITLCCSQEKFNYGGCTMLMIDNWSKQEGQSNRQCTRKKHQPNRELVAAEQELFKKDASCMQEASTASNSR</sequence>
<dbReference type="Proteomes" id="UP000230233">
    <property type="component" value="Chromosome III"/>
</dbReference>
<evidence type="ECO:0000313" key="2">
    <source>
        <dbReference type="Proteomes" id="UP000230233"/>
    </source>
</evidence>
<keyword evidence="2" id="KW-1185">Reference proteome</keyword>
<reference evidence="2" key="1">
    <citation type="submission" date="2017-10" db="EMBL/GenBank/DDBJ databases">
        <title>Rapid genome shrinkage in a self-fertile nematode reveals novel sperm competition proteins.</title>
        <authorList>
            <person name="Yin D."/>
            <person name="Schwarz E.M."/>
            <person name="Thomas C.G."/>
            <person name="Felde R.L."/>
            <person name="Korf I.F."/>
            <person name="Cutter A.D."/>
            <person name="Schartner C.M."/>
            <person name="Ralston E.J."/>
            <person name="Meyer B.J."/>
            <person name="Haag E.S."/>
        </authorList>
    </citation>
    <scope>NUCLEOTIDE SEQUENCE [LARGE SCALE GENOMIC DNA]</scope>
    <source>
        <strain evidence="2">JU1422</strain>
    </source>
</reference>
<evidence type="ECO:0000313" key="1">
    <source>
        <dbReference type="EMBL" id="PIC39258.1"/>
    </source>
</evidence>
<proteinExistence type="predicted"/>
<organism evidence="1 2">
    <name type="scientific">Caenorhabditis nigoni</name>
    <dbReference type="NCBI Taxonomy" id="1611254"/>
    <lineage>
        <taxon>Eukaryota</taxon>
        <taxon>Metazoa</taxon>
        <taxon>Ecdysozoa</taxon>
        <taxon>Nematoda</taxon>
        <taxon>Chromadorea</taxon>
        <taxon>Rhabditida</taxon>
        <taxon>Rhabditina</taxon>
        <taxon>Rhabditomorpha</taxon>
        <taxon>Rhabditoidea</taxon>
        <taxon>Rhabditidae</taxon>
        <taxon>Peloderinae</taxon>
        <taxon>Caenorhabditis</taxon>
    </lineage>
</organism>
<accession>A0A2G5UI82</accession>
<gene>
    <name evidence="1" type="primary">Cnig_chr_III.g11001</name>
    <name evidence="1" type="ORF">B9Z55_011001</name>
</gene>
<dbReference type="AlphaFoldDB" id="A0A2G5UI82"/>
<dbReference type="EMBL" id="PDUG01000003">
    <property type="protein sequence ID" value="PIC39258.1"/>
    <property type="molecule type" value="Genomic_DNA"/>
</dbReference>
<name>A0A2G5UI82_9PELO</name>